<dbReference type="InterPro" id="IPR049809">
    <property type="entry name" value="YehF/YfeS-like_WGR"/>
</dbReference>
<accession>A0ABQ4QA34</accession>
<dbReference type="CDD" id="cd07996">
    <property type="entry name" value="WGR_MMR_like"/>
    <property type="match status" value="1"/>
</dbReference>
<evidence type="ECO:0000313" key="1">
    <source>
        <dbReference type="EMBL" id="GIZ54068.1"/>
    </source>
</evidence>
<comment type="caution">
    <text evidence="1">The sequence shown here is derived from an EMBL/GenBank/DDBJ whole genome shotgun (WGS) entry which is preliminary data.</text>
</comment>
<evidence type="ECO:0000313" key="2">
    <source>
        <dbReference type="Proteomes" id="UP000887222"/>
    </source>
</evidence>
<evidence type="ECO:0008006" key="3">
    <source>
        <dbReference type="Google" id="ProtNLM"/>
    </source>
</evidence>
<name>A0ABQ4QA34_9BURK</name>
<protein>
    <recommendedName>
        <fullName evidence="3">WGR domain-containing protein</fullName>
    </recommendedName>
</protein>
<organism evidence="1 2">
    <name type="scientific">Noviherbaspirillum aridicola</name>
    <dbReference type="NCBI Taxonomy" id="2849687"/>
    <lineage>
        <taxon>Bacteria</taxon>
        <taxon>Pseudomonadati</taxon>
        <taxon>Pseudomonadota</taxon>
        <taxon>Betaproteobacteria</taxon>
        <taxon>Burkholderiales</taxon>
        <taxon>Oxalobacteraceae</taxon>
        <taxon>Noviherbaspirillum</taxon>
    </lineage>
</organism>
<dbReference type="Proteomes" id="UP000887222">
    <property type="component" value="Unassembled WGS sequence"/>
</dbReference>
<keyword evidence="2" id="KW-1185">Reference proteome</keyword>
<sequence length="85" mass="9569">MIDPADSATTPLPQPTRMRFASDTRVYSVVLDQDLLGDWTVVQSWGGKDSRRGGGKITHVPNFEDAMRLLEAITRRRAQHGYKIL</sequence>
<gene>
    <name evidence="1" type="ORF">NCCP691_40820</name>
</gene>
<proteinExistence type="predicted"/>
<dbReference type="EMBL" id="BPMK01000025">
    <property type="protein sequence ID" value="GIZ54068.1"/>
    <property type="molecule type" value="Genomic_DNA"/>
</dbReference>
<reference evidence="1 2" key="1">
    <citation type="journal article" date="2022" name="Int. J. Syst. Evol. Microbiol.">
        <title>Noviherbaspirillum aridicola sp. nov., isolated from an arid soil in Pakistan.</title>
        <authorList>
            <person name="Khan I.U."/>
            <person name="Saqib M."/>
            <person name="Amin A."/>
            <person name="Hussain F."/>
            <person name="Li L."/>
            <person name="Liu Y.H."/>
            <person name="Fang B.Z."/>
            <person name="Ahmed I."/>
            <person name="Li W.J."/>
        </authorList>
    </citation>
    <scope>NUCLEOTIDE SEQUENCE [LARGE SCALE GENOMIC DNA]</scope>
    <source>
        <strain evidence="1 2">NCCP-691</strain>
    </source>
</reference>